<organism evidence="1 2">
    <name type="scientific">Leucogyrophana mollusca</name>
    <dbReference type="NCBI Taxonomy" id="85980"/>
    <lineage>
        <taxon>Eukaryota</taxon>
        <taxon>Fungi</taxon>
        <taxon>Dikarya</taxon>
        <taxon>Basidiomycota</taxon>
        <taxon>Agaricomycotina</taxon>
        <taxon>Agaricomycetes</taxon>
        <taxon>Agaricomycetidae</taxon>
        <taxon>Boletales</taxon>
        <taxon>Boletales incertae sedis</taxon>
        <taxon>Leucogyrophana</taxon>
    </lineage>
</organism>
<evidence type="ECO:0000313" key="2">
    <source>
        <dbReference type="Proteomes" id="UP000790709"/>
    </source>
</evidence>
<name>A0ACB8BIA0_9AGAM</name>
<comment type="caution">
    <text evidence="1">The sequence shown here is derived from an EMBL/GenBank/DDBJ whole genome shotgun (WGS) entry which is preliminary data.</text>
</comment>
<gene>
    <name evidence="1" type="ORF">BV22DRAFT_1195561</name>
</gene>
<sequence>MLSSNTHASAGDMKDERRLKMKQKRSFSNLFAKSSSSITSQRSPQPNDQMNSVRSGHTYNNSNAVGGYQKPAVPKLDIPHATQRSAPVSPVIPTTPRMKTMRDTIQDLGLCESVVNAQPVITGGNVVARQPIPFGDGIPTFPRSSTSSNATAPRSQPPSPSTRRPTLRARENERPRTSSKVQHVQHNYNLPPPPASRHDGPLSGPPRNSPEFAPGNRRQERRPQTADGSSRSETFCKREKHYMKNLPPLPPLPPPAATSLGSRVKPPKPLVIYPYHHRTRSVPTLSPSPTLKHHSRPRTAANSSPSSPQIPLGTREDVTCALERPVLYVHPPPPHLSVSVPSPPLHTKQELSRPSSMYSSEIDHRSVDSSTTSPLPTTPLYEPGESPLGEHVAHSNVSRSHLTVSSAKSRSNRLSRVGPKSSSSSQGWTPPSDWSGPLPSDSDPNKGDDTNVLSKLVRLRKQKSTPRIDNSETKPFFAHLNLSSPSMWHPLPKRKVGGERNDKADDPVRPVKAAEEVVVTMRNFESDDLQVQAMTDVIPRLRELKSSKSWLRTKVW</sequence>
<keyword evidence="2" id="KW-1185">Reference proteome</keyword>
<accession>A0ACB8BIA0</accession>
<evidence type="ECO:0000313" key="1">
    <source>
        <dbReference type="EMBL" id="KAH7924916.1"/>
    </source>
</evidence>
<dbReference type="EMBL" id="MU266413">
    <property type="protein sequence ID" value="KAH7924916.1"/>
    <property type="molecule type" value="Genomic_DNA"/>
</dbReference>
<protein>
    <submittedName>
        <fullName evidence="1">Uncharacterized protein</fullName>
    </submittedName>
</protein>
<dbReference type="Proteomes" id="UP000790709">
    <property type="component" value="Unassembled WGS sequence"/>
</dbReference>
<proteinExistence type="predicted"/>
<reference evidence="1" key="1">
    <citation type="journal article" date="2021" name="New Phytol.">
        <title>Evolutionary innovations through gain and loss of genes in the ectomycorrhizal Boletales.</title>
        <authorList>
            <person name="Wu G."/>
            <person name="Miyauchi S."/>
            <person name="Morin E."/>
            <person name="Kuo A."/>
            <person name="Drula E."/>
            <person name="Varga T."/>
            <person name="Kohler A."/>
            <person name="Feng B."/>
            <person name="Cao Y."/>
            <person name="Lipzen A."/>
            <person name="Daum C."/>
            <person name="Hundley H."/>
            <person name="Pangilinan J."/>
            <person name="Johnson J."/>
            <person name="Barry K."/>
            <person name="LaButti K."/>
            <person name="Ng V."/>
            <person name="Ahrendt S."/>
            <person name="Min B."/>
            <person name="Choi I.G."/>
            <person name="Park H."/>
            <person name="Plett J.M."/>
            <person name="Magnuson J."/>
            <person name="Spatafora J.W."/>
            <person name="Nagy L.G."/>
            <person name="Henrissat B."/>
            <person name="Grigoriev I.V."/>
            <person name="Yang Z.L."/>
            <person name="Xu J."/>
            <person name="Martin F.M."/>
        </authorList>
    </citation>
    <scope>NUCLEOTIDE SEQUENCE</scope>
    <source>
        <strain evidence="1">KUC20120723A-06</strain>
    </source>
</reference>